<feature type="transmembrane region" description="Helical" evidence="2">
    <location>
        <begin position="54"/>
        <end position="75"/>
    </location>
</feature>
<keyword evidence="2" id="KW-0812">Transmembrane</keyword>
<dbReference type="AlphaFoldDB" id="A0A7U4DLT3"/>
<feature type="region of interest" description="Disordered" evidence="1">
    <location>
        <begin position="1"/>
        <end position="20"/>
    </location>
</feature>
<organism evidence="3">
    <name type="scientific">Geobacillus sp. (strain Y4.1MC1)</name>
    <dbReference type="NCBI Taxonomy" id="581103"/>
    <lineage>
        <taxon>Bacteria</taxon>
        <taxon>Bacillati</taxon>
        <taxon>Bacillota</taxon>
        <taxon>Bacilli</taxon>
        <taxon>Bacillales</taxon>
        <taxon>Anoxybacillaceae</taxon>
        <taxon>Geobacillus</taxon>
    </lineage>
</organism>
<proteinExistence type="predicted"/>
<evidence type="ECO:0000256" key="2">
    <source>
        <dbReference type="SAM" id="Phobius"/>
    </source>
</evidence>
<protein>
    <submittedName>
        <fullName evidence="3">Uncharacterized protein</fullName>
    </submittedName>
</protein>
<keyword evidence="2" id="KW-1133">Transmembrane helix</keyword>
<dbReference type="KEGG" id="gmc:GY4MC1_3165"/>
<gene>
    <name evidence="3" type="ORF">GY4MC1_3165</name>
</gene>
<reference evidence="3" key="1">
    <citation type="submission" date="2010-10" db="EMBL/GenBank/DDBJ databases">
        <title>Complete sequence of chromosome of Geobacillus sp. Y4.1MC1.</title>
        <authorList>
            <consortium name="US DOE Joint Genome Institute"/>
            <person name="Lucas S."/>
            <person name="Copeland A."/>
            <person name="Lapidus A."/>
            <person name="Cheng J.-F."/>
            <person name="Bruce D."/>
            <person name="Goodwin L."/>
            <person name="Pitluck S."/>
            <person name="Chertkov O."/>
            <person name="Zhang X."/>
            <person name="Detter J.C."/>
            <person name="Han C."/>
            <person name="Tapia R."/>
            <person name="Land M."/>
            <person name="Hauser L."/>
            <person name="Jeffries C."/>
            <person name="Kyrpides N."/>
            <person name="Ivanova N."/>
            <person name="Ovchinnikova G."/>
            <person name="Brumm P."/>
            <person name="Mead D."/>
            <person name="Woyke T."/>
        </authorList>
    </citation>
    <scope>NUCLEOTIDE SEQUENCE [LARGE SCALE GENOMIC DNA]</scope>
    <source>
        <strain evidence="3">Y4.1MC1</strain>
    </source>
</reference>
<accession>A0A7U4DLT3</accession>
<evidence type="ECO:0000313" key="3">
    <source>
        <dbReference type="EMBL" id="ADP75842.1"/>
    </source>
</evidence>
<name>A0A7U4DLT3_GEOS0</name>
<evidence type="ECO:0000256" key="1">
    <source>
        <dbReference type="SAM" id="MobiDB-lite"/>
    </source>
</evidence>
<keyword evidence="2" id="KW-0472">Membrane</keyword>
<sequence length="77" mass="8990">MREGKDIHETQLIEHPPHDSDKVLTPLEDLQRITGGAWNRKSFQMDSLPNRIRWIGYVIIGFVLMMASIVILHFFTE</sequence>
<dbReference type="EMBL" id="CP002293">
    <property type="protein sequence ID" value="ADP75842.1"/>
    <property type="molecule type" value="Genomic_DNA"/>
</dbReference>